<gene>
    <name evidence="3" type="ORF">FEM01_14680</name>
</gene>
<dbReference type="OrthoDB" id="9814826at2"/>
<evidence type="ECO:0000313" key="4">
    <source>
        <dbReference type="Proteomes" id="UP000309819"/>
    </source>
</evidence>
<dbReference type="AlphaFoldDB" id="A0A5R8Z0M1"/>
<dbReference type="RefSeq" id="WP_138220209.1">
    <property type="nucleotide sequence ID" value="NZ_VAUO01000006.1"/>
</dbReference>
<dbReference type="GO" id="GO:0016491">
    <property type="term" value="F:oxidoreductase activity"/>
    <property type="evidence" value="ECO:0007669"/>
    <property type="project" value="InterPro"/>
</dbReference>
<accession>A0A5R8Z0M1</accession>
<dbReference type="InterPro" id="IPR039374">
    <property type="entry name" value="SIP_fam"/>
</dbReference>
<sequence length="310" mass="34279">MTSLISRLIRTSKPTAYRLFDVQLKSIEHLSPSLCRCVFGGEDVAQMTTLAPDQRIKLCFPTPAGAAPTLPKDGQWQLARRGLAAQHTPPMRTYTLRALRREAQEVDVDFVLHGVNGPASAWATHAQAGDRLQMVAPNLAYRDDPGGYEWKPPSSARNILLVGDETALPAIAGILEQLAEQAPEQAVQAFIEVPHESDCLPLRHSPATRLHWLPRDVLRCDHGQGMLHAVHELARLPGLQVGKSVELEDVDIDASLLWELASDAKGEFYAWIAGESGTVMEIRRYLIKERGLSRTSLTLMGYWRAGRALD</sequence>
<dbReference type="Proteomes" id="UP000309819">
    <property type="component" value="Unassembled WGS sequence"/>
</dbReference>
<name>A0A5R8Z0M1_9PSED</name>
<dbReference type="InterPro" id="IPR039261">
    <property type="entry name" value="FNR_nucleotide-bd"/>
</dbReference>
<evidence type="ECO:0000256" key="1">
    <source>
        <dbReference type="ARBA" id="ARBA00035644"/>
    </source>
</evidence>
<dbReference type="CDD" id="cd06193">
    <property type="entry name" value="siderophore_interacting"/>
    <property type="match status" value="1"/>
</dbReference>
<comment type="similarity">
    <text evidence="1">Belongs to the SIP oxidoreductase family.</text>
</comment>
<comment type="caution">
    <text evidence="3">The sequence shown here is derived from an EMBL/GenBank/DDBJ whole genome shotgun (WGS) entry which is preliminary data.</text>
</comment>
<proteinExistence type="inferred from homology"/>
<dbReference type="PANTHER" id="PTHR30157">
    <property type="entry name" value="FERRIC REDUCTASE, NADPH-DEPENDENT"/>
    <property type="match status" value="1"/>
</dbReference>
<dbReference type="InterPro" id="IPR007037">
    <property type="entry name" value="SIP_rossman_dom"/>
</dbReference>
<dbReference type="InterPro" id="IPR017938">
    <property type="entry name" value="Riboflavin_synthase-like_b-brl"/>
</dbReference>
<dbReference type="InterPro" id="IPR013113">
    <property type="entry name" value="SIP_FAD-bd"/>
</dbReference>
<dbReference type="Gene3D" id="3.40.50.80">
    <property type="entry name" value="Nucleotide-binding domain of ferredoxin-NADP reductase (FNR) module"/>
    <property type="match status" value="1"/>
</dbReference>
<keyword evidence="4" id="KW-1185">Reference proteome</keyword>
<feature type="domain" description="FAD-binding FR-type" evidence="2">
    <location>
        <begin position="17"/>
        <end position="144"/>
    </location>
</feature>
<dbReference type="Pfam" id="PF08021">
    <property type="entry name" value="FAD_binding_9"/>
    <property type="match status" value="1"/>
</dbReference>
<dbReference type="InterPro" id="IPR017927">
    <property type="entry name" value="FAD-bd_FR_type"/>
</dbReference>
<dbReference type="Gene3D" id="2.40.30.10">
    <property type="entry name" value="Translation factors"/>
    <property type="match status" value="1"/>
</dbReference>
<dbReference type="SUPFAM" id="SSF63380">
    <property type="entry name" value="Riboflavin synthase domain-like"/>
    <property type="match status" value="1"/>
</dbReference>
<evidence type="ECO:0000313" key="3">
    <source>
        <dbReference type="EMBL" id="TLP59141.1"/>
    </source>
</evidence>
<reference evidence="3 4" key="1">
    <citation type="submission" date="2019-05" db="EMBL/GenBank/DDBJ databases">
        <title>Pseudomonas sp. SC006 isolated from lettuce that can produce HBGAs.</title>
        <authorList>
            <person name="Wang D."/>
            <person name="Liao N."/>
            <person name="Liu D."/>
            <person name="Zhang Z."/>
            <person name="Zou S."/>
        </authorList>
    </citation>
    <scope>NUCLEOTIDE SEQUENCE [LARGE SCALE GENOMIC DNA]</scope>
    <source>
        <strain evidence="3 4">SC006</strain>
    </source>
</reference>
<dbReference type="EMBL" id="VAUO01000006">
    <property type="protein sequence ID" value="TLP59141.1"/>
    <property type="molecule type" value="Genomic_DNA"/>
</dbReference>
<evidence type="ECO:0000259" key="2">
    <source>
        <dbReference type="PROSITE" id="PS51384"/>
    </source>
</evidence>
<protein>
    <submittedName>
        <fullName evidence="3">Siderophore-interacting protein</fullName>
    </submittedName>
</protein>
<dbReference type="PROSITE" id="PS51384">
    <property type="entry name" value="FAD_FR"/>
    <property type="match status" value="1"/>
</dbReference>
<organism evidence="3 4">
    <name type="scientific">Pseudomonas mosselii</name>
    <dbReference type="NCBI Taxonomy" id="78327"/>
    <lineage>
        <taxon>Bacteria</taxon>
        <taxon>Pseudomonadati</taxon>
        <taxon>Pseudomonadota</taxon>
        <taxon>Gammaproteobacteria</taxon>
        <taxon>Pseudomonadales</taxon>
        <taxon>Pseudomonadaceae</taxon>
        <taxon>Pseudomonas</taxon>
    </lineage>
</organism>
<dbReference type="Pfam" id="PF04954">
    <property type="entry name" value="SIP"/>
    <property type="match status" value="1"/>
</dbReference>
<dbReference type="PANTHER" id="PTHR30157:SF0">
    <property type="entry name" value="NADPH-DEPENDENT FERRIC-CHELATE REDUCTASE"/>
    <property type="match status" value="1"/>
</dbReference>